<evidence type="ECO:0000256" key="2">
    <source>
        <dbReference type="NCBIfam" id="TIGR00542"/>
    </source>
</evidence>
<accession>V7I4D0</accession>
<dbReference type="PANTHER" id="PTHR43489">
    <property type="entry name" value="ISOMERASE"/>
    <property type="match status" value="1"/>
</dbReference>
<dbReference type="STRING" id="994573.T472_0213605"/>
<dbReference type="OrthoDB" id="3185623at2"/>
<feature type="domain" description="Xylose isomerase-like TIM barrel" evidence="3">
    <location>
        <begin position="23"/>
        <end position="270"/>
    </location>
</feature>
<reference evidence="4 5" key="1">
    <citation type="journal article" date="2014" name="Genome Announc.">
        <title>Genome Sequence of Youngiibacter fragilis, the Type Strain of the Genus Youngiibacter.</title>
        <authorList>
            <person name="Wawrik C.B."/>
            <person name="Callaghan A.V."/>
            <person name="Stamps B.W."/>
            <person name="Wawrik B."/>
        </authorList>
    </citation>
    <scope>NUCLEOTIDE SEQUENCE [LARGE SCALE GENOMIC DNA]</scope>
    <source>
        <strain evidence="4 5">232.1</strain>
    </source>
</reference>
<dbReference type="Proteomes" id="UP000017747">
    <property type="component" value="Unassembled WGS sequence"/>
</dbReference>
<dbReference type="NCBIfam" id="NF009688">
    <property type="entry name" value="PRK13209.1"/>
    <property type="match status" value="1"/>
</dbReference>
<dbReference type="InterPro" id="IPR004560">
    <property type="entry name" value="L-Ru-5P_3-Epase"/>
</dbReference>
<evidence type="ECO:0000256" key="1">
    <source>
        <dbReference type="ARBA" id="ARBA00023235"/>
    </source>
</evidence>
<name>V7I4D0_9CLOT</name>
<keyword evidence="5" id="KW-1185">Reference proteome</keyword>
<dbReference type="PATRIC" id="fig|994573.3.peg.2552"/>
<dbReference type="InterPro" id="IPR036237">
    <property type="entry name" value="Xyl_isomerase-like_sf"/>
</dbReference>
<evidence type="ECO:0000259" key="3">
    <source>
        <dbReference type="Pfam" id="PF01261"/>
    </source>
</evidence>
<keyword evidence="1" id="KW-0413">Isomerase</keyword>
<evidence type="ECO:0000313" key="4">
    <source>
        <dbReference type="EMBL" id="ETA80141.1"/>
    </source>
</evidence>
<dbReference type="Pfam" id="PF01261">
    <property type="entry name" value="AP_endonuc_2"/>
    <property type="match status" value="1"/>
</dbReference>
<dbReference type="SUPFAM" id="SSF51658">
    <property type="entry name" value="Xylose isomerase-like"/>
    <property type="match status" value="1"/>
</dbReference>
<dbReference type="GO" id="GO:0019852">
    <property type="term" value="P:L-ascorbic acid metabolic process"/>
    <property type="evidence" value="ECO:0007669"/>
    <property type="project" value="TreeGrafter"/>
</dbReference>
<dbReference type="RefSeq" id="WP_023384696.1">
    <property type="nucleotide sequence ID" value="NZ_AXUN02000189.1"/>
</dbReference>
<dbReference type="GO" id="GO:0034015">
    <property type="term" value="F:L-ribulose-5-phosphate 3-epimerase activity"/>
    <property type="evidence" value="ECO:0007669"/>
    <property type="project" value="TreeGrafter"/>
</dbReference>
<dbReference type="GO" id="GO:0016861">
    <property type="term" value="F:intramolecular oxidoreductase activity, interconverting aldoses and ketoses"/>
    <property type="evidence" value="ECO:0007669"/>
    <property type="project" value="InterPro"/>
</dbReference>
<dbReference type="InterPro" id="IPR050417">
    <property type="entry name" value="Sugar_Epim/Isomerase"/>
</dbReference>
<dbReference type="AlphaFoldDB" id="V7I4D0"/>
<proteinExistence type="predicted"/>
<dbReference type="Gene3D" id="3.20.20.150">
    <property type="entry name" value="Divalent-metal-dependent TIM barrel enzymes"/>
    <property type="match status" value="1"/>
</dbReference>
<protein>
    <recommendedName>
        <fullName evidence="2">L-ribulose-5-phosphate 3-epimerase</fullName>
    </recommendedName>
</protein>
<comment type="caution">
    <text evidence="4">The sequence shown here is derived from an EMBL/GenBank/DDBJ whole genome shotgun (WGS) entry which is preliminary data.</text>
</comment>
<dbReference type="NCBIfam" id="NF009689">
    <property type="entry name" value="PRK13210.1"/>
    <property type="match status" value="1"/>
</dbReference>
<dbReference type="eggNOG" id="COG3623">
    <property type="taxonomic scope" value="Bacteria"/>
</dbReference>
<dbReference type="NCBIfam" id="TIGR00542">
    <property type="entry name" value="hxl6Piso_put"/>
    <property type="match status" value="1"/>
</dbReference>
<dbReference type="PANTHER" id="PTHR43489:SF1">
    <property type="entry name" value="L-RIBULOSE-5-PHOSPHATE 3-EPIMERASE SGBU-RELATED"/>
    <property type="match status" value="1"/>
</dbReference>
<dbReference type="EMBL" id="AXUN02000189">
    <property type="protein sequence ID" value="ETA80141.1"/>
    <property type="molecule type" value="Genomic_DNA"/>
</dbReference>
<sequence length="278" mass="32232">MDSVRIGLYEKAIPNRVPMKEKLRLARKHGYDFLEMSIDETEDKLARLDMTNEERSRMVSDMFEEGLFIRSICLSGHRKYPLGSEDAKTREKSLEIMRKAIILAYDLGVRIIMIAGYDEYYNESNETTRRYFLENLRKSVEMAARYGIILAFETMETEFMNTIEKAMYYVNEVNSPYLQVYPDLGNITNAAVMYGKSVIDDISLGEGNIVAFHLKETVPGVFREVPYGTGHVDFRNSLKKILDSGINLFVCEFWDTGKTDFEEDLKFAREFVLEKMNP</sequence>
<gene>
    <name evidence="4" type="ORF">T472_0213605</name>
</gene>
<evidence type="ECO:0000313" key="5">
    <source>
        <dbReference type="Proteomes" id="UP000017747"/>
    </source>
</evidence>
<dbReference type="InterPro" id="IPR013022">
    <property type="entry name" value="Xyl_isomerase-like_TIM-brl"/>
</dbReference>
<organism evidence="4 5">
    <name type="scientific">Youngiibacter fragilis 232.1</name>
    <dbReference type="NCBI Taxonomy" id="994573"/>
    <lineage>
        <taxon>Bacteria</taxon>
        <taxon>Bacillati</taxon>
        <taxon>Bacillota</taxon>
        <taxon>Clostridia</taxon>
        <taxon>Eubacteriales</taxon>
        <taxon>Clostridiaceae</taxon>
        <taxon>Youngiibacter</taxon>
    </lineage>
</organism>